<dbReference type="EC" id="2.1.3.15" evidence="2"/>
<dbReference type="GO" id="GO:0003989">
    <property type="term" value="F:acetyl-CoA carboxylase activity"/>
    <property type="evidence" value="ECO:0007669"/>
    <property type="project" value="InterPro"/>
</dbReference>
<organism evidence="12 13">
    <name type="scientific">Loigolactobacillus bifermentans DSM 20003</name>
    <dbReference type="NCBI Taxonomy" id="1423726"/>
    <lineage>
        <taxon>Bacteria</taxon>
        <taxon>Bacillati</taxon>
        <taxon>Bacillota</taxon>
        <taxon>Bacilli</taxon>
        <taxon>Lactobacillales</taxon>
        <taxon>Lactobacillaceae</taxon>
        <taxon>Loigolactobacillus</taxon>
    </lineage>
</organism>
<dbReference type="InterPro" id="IPR001095">
    <property type="entry name" value="Acetyl_CoA_COase_a_su"/>
</dbReference>
<evidence type="ECO:0000256" key="1">
    <source>
        <dbReference type="ARBA" id="ARBA00004956"/>
    </source>
</evidence>
<protein>
    <recommendedName>
        <fullName evidence="2">acetyl-CoA carboxytransferase</fullName>
        <ecNumber evidence="2">2.1.3.15</ecNumber>
    </recommendedName>
</protein>
<dbReference type="UniPathway" id="UPA00655">
    <property type="reaction ID" value="UER00711"/>
</dbReference>
<evidence type="ECO:0000256" key="8">
    <source>
        <dbReference type="ARBA" id="ARBA00023098"/>
    </source>
</evidence>
<dbReference type="PANTHER" id="PTHR42853">
    <property type="entry name" value="ACETYL-COENZYME A CARBOXYLASE CARBOXYL TRANSFERASE SUBUNIT ALPHA"/>
    <property type="match status" value="1"/>
</dbReference>
<keyword evidence="3" id="KW-0444">Lipid biosynthesis</keyword>
<comment type="catalytic activity">
    <reaction evidence="10">
        <text>N(6)-carboxybiotinyl-L-lysyl-[protein] + acetyl-CoA = N(6)-biotinyl-L-lysyl-[protein] + malonyl-CoA</text>
        <dbReference type="Rhea" id="RHEA:54728"/>
        <dbReference type="Rhea" id="RHEA-COMP:10505"/>
        <dbReference type="Rhea" id="RHEA-COMP:10506"/>
        <dbReference type="ChEBI" id="CHEBI:57288"/>
        <dbReference type="ChEBI" id="CHEBI:57384"/>
        <dbReference type="ChEBI" id="CHEBI:83144"/>
        <dbReference type="ChEBI" id="CHEBI:83145"/>
        <dbReference type="EC" id="2.1.3.15"/>
    </reaction>
</comment>
<evidence type="ECO:0000256" key="7">
    <source>
        <dbReference type="ARBA" id="ARBA00022840"/>
    </source>
</evidence>
<dbReference type="AlphaFoldDB" id="A0A0R1GZU6"/>
<sequence length="258" mass="27749">MAALKRSAQTVVQAARSDKKITTQALLAGLFPDLMELFGDRLSGDDPALRGGIATFGHQPVTVLSTDKGSDLESKIATHFGSPTPTGYRKALRLMEQAAKFNRPIISLINTPGAYPGQSAEEQGQGAAIAADLLKASQLPVPMISLIFGEGGSGGALALACGDRVWMLQNSFYAILSPEGFASILWKDAKKSGQAAKVMQLLPEQLLAQGIIEKIVPEKQPATLIETLREQLLAEIARLQQLTPTELLVQRQARFRKF</sequence>
<dbReference type="PANTHER" id="PTHR42853:SF3">
    <property type="entry name" value="ACETYL-COENZYME A CARBOXYLASE CARBOXYL TRANSFERASE SUBUNIT ALPHA, CHLOROPLASTIC"/>
    <property type="match status" value="1"/>
</dbReference>
<dbReference type="SUPFAM" id="SSF52096">
    <property type="entry name" value="ClpP/crotonase"/>
    <property type="match status" value="1"/>
</dbReference>
<dbReference type="InterPro" id="IPR011763">
    <property type="entry name" value="COA_CT_C"/>
</dbReference>
<keyword evidence="6" id="KW-0276">Fatty acid metabolism</keyword>
<evidence type="ECO:0000313" key="13">
    <source>
        <dbReference type="Proteomes" id="UP000051461"/>
    </source>
</evidence>
<name>A0A0R1GZU6_9LACO</name>
<gene>
    <name evidence="12" type="ORF">FC07_GL002216</name>
</gene>
<dbReference type="Gene3D" id="3.90.226.10">
    <property type="entry name" value="2-enoyl-CoA Hydratase, Chain A, domain 1"/>
    <property type="match status" value="1"/>
</dbReference>
<reference evidence="12 13" key="1">
    <citation type="journal article" date="2015" name="Genome Announc.">
        <title>Expanding the biotechnology potential of lactobacilli through comparative genomics of 213 strains and associated genera.</title>
        <authorList>
            <person name="Sun Z."/>
            <person name="Harris H.M."/>
            <person name="McCann A."/>
            <person name="Guo C."/>
            <person name="Argimon S."/>
            <person name="Zhang W."/>
            <person name="Yang X."/>
            <person name="Jeffery I.B."/>
            <person name="Cooney J.C."/>
            <person name="Kagawa T.F."/>
            <person name="Liu W."/>
            <person name="Song Y."/>
            <person name="Salvetti E."/>
            <person name="Wrobel A."/>
            <person name="Rasinkangas P."/>
            <person name="Parkhill J."/>
            <person name="Rea M.C."/>
            <person name="O'Sullivan O."/>
            <person name="Ritari J."/>
            <person name="Douillard F.P."/>
            <person name="Paul Ross R."/>
            <person name="Yang R."/>
            <person name="Briner A.E."/>
            <person name="Felis G.E."/>
            <person name="de Vos W.M."/>
            <person name="Barrangou R."/>
            <person name="Klaenhammer T.R."/>
            <person name="Caufield P.W."/>
            <person name="Cui Y."/>
            <person name="Zhang H."/>
            <person name="O'Toole P.W."/>
        </authorList>
    </citation>
    <scope>NUCLEOTIDE SEQUENCE [LARGE SCALE GENOMIC DNA]</scope>
    <source>
        <strain evidence="12 13">DSM 20003</strain>
    </source>
</reference>
<evidence type="ECO:0000256" key="4">
    <source>
        <dbReference type="ARBA" id="ARBA00022679"/>
    </source>
</evidence>
<dbReference type="GO" id="GO:0016743">
    <property type="term" value="F:carboxyl- or carbamoyltransferase activity"/>
    <property type="evidence" value="ECO:0007669"/>
    <property type="project" value="InterPro"/>
</dbReference>
<dbReference type="EMBL" id="AZDA01000033">
    <property type="protein sequence ID" value="KRK39901.1"/>
    <property type="molecule type" value="Genomic_DNA"/>
</dbReference>
<dbReference type="PATRIC" id="fig|1423726.3.peg.2301"/>
<evidence type="ECO:0000256" key="10">
    <source>
        <dbReference type="ARBA" id="ARBA00049152"/>
    </source>
</evidence>
<keyword evidence="7" id="KW-0067">ATP-binding</keyword>
<proteinExistence type="predicted"/>
<dbReference type="GO" id="GO:2001295">
    <property type="term" value="P:malonyl-CoA biosynthetic process"/>
    <property type="evidence" value="ECO:0007669"/>
    <property type="project" value="UniProtKB-UniPathway"/>
</dbReference>
<evidence type="ECO:0000313" key="12">
    <source>
        <dbReference type="EMBL" id="KRK39901.1"/>
    </source>
</evidence>
<keyword evidence="8" id="KW-0443">Lipid metabolism</keyword>
<evidence type="ECO:0000256" key="5">
    <source>
        <dbReference type="ARBA" id="ARBA00022741"/>
    </source>
</evidence>
<dbReference type="STRING" id="1423726.FC07_GL002216"/>
<dbReference type="GO" id="GO:0006633">
    <property type="term" value="P:fatty acid biosynthetic process"/>
    <property type="evidence" value="ECO:0007669"/>
    <property type="project" value="UniProtKB-KW"/>
</dbReference>
<comment type="caution">
    <text evidence="12">The sequence shown here is derived from an EMBL/GenBank/DDBJ whole genome shotgun (WGS) entry which is preliminary data.</text>
</comment>
<comment type="pathway">
    <text evidence="1">Lipid metabolism; malonyl-CoA biosynthesis; malonyl-CoA from acetyl-CoA: step 1/1.</text>
</comment>
<evidence type="ECO:0000256" key="2">
    <source>
        <dbReference type="ARBA" id="ARBA00011883"/>
    </source>
</evidence>
<accession>A0A0R1GZU6</accession>
<keyword evidence="4 12" id="KW-0808">Transferase</keyword>
<dbReference type="OrthoDB" id="9808023at2"/>
<dbReference type="GO" id="GO:0009317">
    <property type="term" value="C:acetyl-CoA carboxylase complex"/>
    <property type="evidence" value="ECO:0007669"/>
    <property type="project" value="InterPro"/>
</dbReference>
<keyword evidence="5" id="KW-0547">Nucleotide-binding</keyword>
<dbReference type="Pfam" id="PF03255">
    <property type="entry name" value="ACCA"/>
    <property type="match status" value="1"/>
</dbReference>
<dbReference type="GO" id="GO:0005524">
    <property type="term" value="F:ATP binding"/>
    <property type="evidence" value="ECO:0007669"/>
    <property type="project" value="UniProtKB-KW"/>
</dbReference>
<keyword evidence="13" id="KW-1185">Reference proteome</keyword>
<evidence type="ECO:0000259" key="11">
    <source>
        <dbReference type="PROSITE" id="PS50989"/>
    </source>
</evidence>
<dbReference type="PROSITE" id="PS50989">
    <property type="entry name" value="COA_CT_CTER"/>
    <property type="match status" value="1"/>
</dbReference>
<dbReference type="RefSeq" id="WP_057904091.1">
    <property type="nucleotide sequence ID" value="NZ_AZDA01000033.1"/>
</dbReference>
<dbReference type="NCBIfam" id="NF041504">
    <property type="entry name" value="AccA_sub"/>
    <property type="match status" value="1"/>
</dbReference>
<dbReference type="Proteomes" id="UP000051461">
    <property type="component" value="Unassembled WGS sequence"/>
</dbReference>
<dbReference type="InterPro" id="IPR029045">
    <property type="entry name" value="ClpP/crotonase-like_dom_sf"/>
</dbReference>
<evidence type="ECO:0000256" key="3">
    <source>
        <dbReference type="ARBA" id="ARBA00022516"/>
    </source>
</evidence>
<feature type="domain" description="CoA carboxyltransferase C-terminal" evidence="11">
    <location>
        <begin position="1"/>
        <end position="238"/>
    </location>
</feature>
<evidence type="ECO:0000256" key="9">
    <source>
        <dbReference type="ARBA" id="ARBA00023160"/>
    </source>
</evidence>
<keyword evidence="9" id="KW-0275">Fatty acid biosynthesis</keyword>
<dbReference type="PRINTS" id="PR01069">
    <property type="entry name" value="ACCCTRFRASEA"/>
</dbReference>
<evidence type="ECO:0000256" key="6">
    <source>
        <dbReference type="ARBA" id="ARBA00022832"/>
    </source>
</evidence>